<dbReference type="AlphaFoldDB" id="A0A933S219"/>
<name>A0A933S219_RHOPL</name>
<reference evidence="2" key="1">
    <citation type="submission" date="2020-07" db="EMBL/GenBank/DDBJ databases">
        <title>Huge and variable diversity of episymbiotic CPR bacteria and DPANN archaea in groundwater ecosystems.</title>
        <authorList>
            <person name="He C.Y."/>
            <person name="Keren R."/>
            <person name="Whittaker M."/>
            <person name="Farag I.F."/>
            <person name="Doudna J."/>
            <person name="Cate J.H.D."/>
            <person name="Banfield J.F."/>
        </authorList>
    </citation>
    <scope>NUCLEOTIDE SEQUENCE</scope>
    <source>
        <strain evidence="2">NC_groundwater_1818_Pr3_B-0.1um_66_35</strain>
    </source>
</reference>
<organism evidence="2 3">
    <name type="scientific">Rhodopseudomonas palustris</name>
    <dbReference type="NCBI Taxonomy" id="1076"/>
    <lineage>
        <taxon>Bacteria</taxon>
        <taxon>Pseudomonadati</taxon>
        <taxon>Pseudomonadota</taxon>
        <taxon>Alphaproteobacteria</taxon>
        <taxon>Hyphomicrobiales</taxon>
        <taxon>Nitrobacteraceae</taxon>
        <taxon>Rhodopseudomonas</taxon>
    </lineage>
</organism>
<dbReference type="PANTHER" id="PTHR36174:SF1">
    <property type="entry name" value="LIPID II:GLYCINE GLYCYLTRANSFERASE"/>
    <property type="match status" value="1"/>
</dbReference>
<dbReference type="SUPFAM" id="SSF55729">
    <property type="entry name" value="Acyl-CoA N-acyltransferases (Nat)"/>
    <property type="match status" value="1"/>
</dbReference>
<protein>
    <submittedName>
        <fullName evidence="2">GNAT family N-acetyltransferase</fullName>
    </submittedName>
</protein>
<evidence type="ECO:0000259" key="1">
    <source>
        <dbReference type="Pfam" id="PF13480"/>
    </source>
</evidence>
<dbReference type="InterPro" id="IPR016181">
    <property type="entry name" value="Acyl_CoA_acyltransferase"/>
</dbReference>
<dbReference type="Pfam" id="PF13480">
    <property type="entry name" value="Acetyltransf_6"/>
    <property type="match status" value="1"/>
</dbReference>
<dbReference type="Gene3D" id="3.40.630.30">
    <property type="match status" value="1"/>
</dbReference>
<dbReference type="EMBL" id="JACRJB010000067">
    <property type="protein sequence ID" value="MBI5132511.1"/>
    <property type="molecule type" value="Genomic_DNA"/>
</dbReference>
<evidence type="ECO:0000313" key="3">
    <source>
        <dbReference type="Proteomes" id="UP000782519"/>
    </source>
</evidence>
<dbReference type="InterPro" id="IPR050644">
    <property type="entry name" value="PG_Glycine_Bridge_Synth"/>
</dbReference>
<evidence type="ECO:0000313" key="2">
    <source>
        <dbReference type="EMBL" id="MBI5132511.1"/>
    </source>
</evidence>
<accession>A0A933S219</accession>
<dbReference type="PANTHER" id="PTHR36174">
    <property type="entry name" value="LIPID II:GLYCINE GLYCYLTRANSFERASE"/>
    <property type="match status" value="1"/>
</dbReference>
<sequence length="369" mass="42427">MAFEILSAEGRDRERWSALIEALPPHLRDLHFLPEYGMIYRDCFGFEPLLAVYQEGDDFVLQPYVRRPLGQLPFLQGAADSAVFSDLANPYGFGGPLSNAADADSARRLYGSFAASLAEWCDREQIASEFTSLHPVLNEHQLQLTQEELSPVHEKDIYYIDLKLDEEELWRKLRRGHRASINLARRNEVRVEKVEPTEDNLRTLNALYAASMQRRGAAQRWRFPPDFFTTTIRWLGERGSSLFFGYRGARVASAYILIHGYETVYYHFSGTNADDGRIGIDTLMFFEMASWARSQGYARCFLGGGVTRREEDGLRQFKSGFASVCAPLYTYFRIRNRSVYDDLCSRKREFEIATTGQESASTFLPQYRR</sequence>
<proteinExistence type="predicted"/>
<gene>
    <name evidence="2" type="ORF">HZA66_23980</name>
</gene>
<feature type="domain" description="BioF2-like acetyltransferase" evidence="1">
    <location>
        <begin position="172"/>
        <end position="307"/>
    </location>
</feature>
<dbReference type="Proteomes" id="UP000782519">
    <property type="component" value="Unassembled WGS sequence"/>
</dbReference>
<dbReference type="InterPro" id="IPR038740">
    <property type="entry name" value="BioF2-like_GNAT_dom"/>
</dbReference>
<comment type="caution">
    <text evidence="2">The sequence shown here is derived from an EMBL/GenBank/DDBJ whole genome shotgun (WGS) entry which is preliminary data.</text>
</comment>